<feature type="domain" description="Chitin-binding type-1" evidence="9">
    <location>
        <begin position="551"/>
        <end position="597"/>
    </location>
</feature>
<accession>A0A8K0VSC0</accession>
<feature type="domain" description="Chitin-binding type-1" evidence="9">
    <location>
        <begin position="497"/>
        <end position="543"/>
    </location>
</feature>
<comment type="caution">
    <text evidence="11">The sequence shown here is derived from an EMBL/GenBank/DDBJ whole genome shotgun (WGS) entry which is preliminary data.</text>
</comment>
<keyword evidence="5" id="KW-0378">Hydrolase</keyword>
<evidence type="ECO:0000256" key="1">
    <source>
        <dbReference type="ARBA" id="ARBA00001941"/>
    </source>
</evidence>
<protein>
    <submittedName>
        <fullName evidence="11">Keratin-associated protein 5-4</fullName>
    </submittedName>
</protein>
<feature type="disulfide bond" evidence="8">
    <location>
        <begin position="516"/>
        <end position="530"/>
    </location>
</feature>
<dbReference type="InterPro" id="IPR036779">
    <property type="entry name" value="LysM_dom_sf"/>
</dbReference>
<feature type="domain" description="Chitin-binding type-1" evidence="9">
    <location>
        <begin position="336"/>
        <end position="382"/>
    </location>
</feature>
<evidence type="ECO:0000313" key="11">
    <source>
        <dbReference type="EMBL" id="KAH7068562.1"/>
    </source>
</evidence>
<dbReference type="SMART" id="SM00270">
    <property type="entry name" value="ChtBD1"/>
    <property type="match status" value="9"/>
</dbReference>
<evidence type="ECO:0000256" key="7">
    <source>
        <dbReference type="ARBA" id="ARBA00023285"/>
    </source>
</evidence>
<proteinExistence type="predicted"/>
<evidence type="ECO:0000256" key="6">
    <source>
        <dbReference type="ARBA" id="ARBA00023277"/>
    </source>
</evidence>
<dbReference type="PROSITE" id="PS50941">
    <property type="entry name" value="CHIT_BIND_I_2"/>
    <property type="match status" value="9"/>
</dbReference>
<comment type="caution">
    <text evidence="8">Lacks conserved residue(s) required for the propagation of feature annotation.</text>
</comment>
<dbReference type="AlphaFoldDB" id="A0A8K0VSC0"/>
<evidence type="ECO:0000256" key="2">
    <source>
        <dbReference type="ARBA" id="ARBA00022669"/>
    </source>
</evidence>
<dbReference type="SUPFAM" id="SSF57016">
    <property type="entry name" value="Plant lectins/antimicrobial peptides"/>
    <property type="match status" value="9"/>
</dbReference>
<evidence type="ECO:0000259" key="10">
    <source>
        <dbReference type="PROSITE" id="PS51782"/>
    </source>
</evidence>
<dbReference type="CDD" id="cd11618">
    <property type="entry name" value="ChtBD1_1"/>
    <property type="match status" value="1"/>
</dbReference>
<feature type="domain" description="Chitin-binding type-1" evidence="9">
    <location>
        <begin position="443"/>
        <end position="489"/>
    </location>
</feature>
<keyword evidence="7" id="KW-0170">Cobalt</keyword>
<dbReference type="Proteomes" id="UP000813461">
    <property type="component" value="Unassembled WGS sequence"/>
</dbReference>
<dbReference type="InterPro" id="IPR001002">
    <property type="entry name" value="Chitin-bd_1"/>
</dbReference>
<dbReference type="Gene3D" id="3.30.60.10">
    <property type="entry name" value="Endochitinase-like"/>
    <property type="match status" value="9"/>
</dbReference>
<keyword evidence="3" id="KW-0479">Metal-binding</keyword>
<feature type="domain" description="Chitin-binding type-1" evidence="9">
    <location>
        <begin position="662"/>
        <end position="709"/>
    </location>
</feature>
<feature type="disulfide bond" evidence="8">
    <location>
        <begin position="355"/>
        <end position="369"/>
    </location>
</feature>
<keyword evidence="8" id="KW-1015">Disulfide bond</keyword>
<feature type="disulfide bond" evidence="8">
    <location>
        <begin position="462"/>
        <end position="476"/>
    </location>
</feature>
<name>A0A8K0VSC0_9PLEO</name>
<evidence type="ECO:0000256" key="8">
    <source>
        <dbReference type="PROSITE-ProRule" id="PRU00261"/>
    </source>
</evidence>
<organism evidence="11 12">
    <name type="scientific">Paraphoma chrysanthemicola</name>
    <dbReference type="NCBI Taxonomy" id="798071"/>
    <lineage>
        <taxon>Eukaryota</taxon>
        <taxon>Fungi</taxon>
        <taxon>Dikarya</taxon>
        <taxon>Ascomycota</taxon>
        <taxon>Pezizomycotina</taxon>
        <taxon>Dothideomycetes</taxon>
        <taxon>Pleosporomycetidae</taxon>
        <taxon>Pleosporales</taxon>
        <taxon>Pleosporineae</taxon>
        <taxon>Phaeosphaeriaceae</taxon>
        <taxon>Paraphoma</taxon>
    </lineage>
</organism>
<dbReference type="PANTHER" id="PTHR46471">
    <property type="entry name" value="CHITIN DEACETYLASE"/>
    <property type="match status" value="1"/>
</dbReference>
<keyword evidence="12" id="KW-1185">Reference proteome</keyword>
<feature type="domain" description="Chitin-binding type-1" evidence="9">
    <location>
        <begin position="389"/>
        <end position="435"/>
    </location>
</feature>
<feature type="disulfide bond" evidence="8">
    <location>
        <begin position="302"/>
        <end position="316"/>
    </location>
</feature>
<dbReference type="InterPro" id="IPR036861">
    <property type="entry name" value="Endochitinase-like_sf"/>
</dbReference>
<feature type="domain" description="Chitin-binding type-1" evidence="9">
    <location>
        <begin position="222"/>
        <end position="268"/>
    </location>
</feature>
<reference evidence="11" key="1">
    <citation type="journal article" date="2021" name="Nat. Commun.">
        <title>Genetic determinants of endophytism in the Arabidopsis root mycobiome.</title>
        <authorList>
            <person name="Mesny F."/>
            <person name="Miyauchi S."/>
            <person name="Thiergart T."/>
            <person name="Pickel B."/>
            <person name="Atanasova L."/>
            <person name="Karlsson M."/>
            <person name="Huettel B."/>
            <person name="Barry K.W."/>
            <person name="Haridas S."/>
            <person name="Chen C."/>
            <person name="Bauer D."/>
            <person name="Andreopoulos W."/>
            <person name="Pangilinan J."/>
            <person name="LaButti K."/>
            <person name="Riley R."/>
            <person name="Lipzen A."/>
            <person name="Clum A."/>
            <person name="Drula E."/>
            <person name="Henrissat B."/>
            <person name="Kohler A."/>
            <person name="Grigoriev I.V."/>
            <person name="Martin F.M."/>
            <person name="Hacquard S."/>
        </authorList>
    </citation>
    <scope>NUCLEOTIDE SEQUENCE</scope>
    <source>
        <strain evidence="11">MPI-SDFR-AT-0120</strain>
    </source>
</reference>
<keyword evidence="2 8" id="KW-0147">Chitin-binding</keyword>
<keyword evidence="4" id="KW-0732">Signal</keyword>
<feature type="domain" description="Chitin-binding type-1" evidence="9">
    <location>
        <begin position="608"/>
        <end position="655"/>
    </location>
</feature>
<feature type="disulfide bond" evidence="8">
    <location>
        <begin position="408"/>
        <end position="422"/>
    </location>
</feature>
<evidence type="ECO:0000256" key="3">
    <source>
        <dbReference type="ARBA" id="ARBA00022723"/>
    </source>
</evidence>
<dbReference type="GO" id="GO:0016787">
    <property type="term" value="F:hydrolase activity"/>
    <property type="evidence" value="ECO:0007669"/>
    <property type="project" value="UniProtKB-KW"/>
</dbReference>
<comment type="cofactor">
    <cofactor evidence="1">
        <name>Co(2+)</name>
        <dbReference type="ChEBI" id="CHEBI:48828"/>
    </cofactor>
</comment>
<dbReference type="GO" id="GO:0046872">
    <property type="term" value="F:metal ion binding"/>
    <property type="evidence" value="ECO:0007669"/>
    <property type="project" value="UniProtKB-KW"/>
</dbReference>
<dbReference type="PROSITE" id="PS51782">
    <property type="entry name" value="LYSM"/>
    <property type="match status" value="1"/>
</dbReference>
<feature type="disulfide bond" evidence="8">
    <location>
        <begin position="570"/>
        <end position="584"/>
    </location>
</feature>
<feature type="domain" description="Chitin-binding type-1" evidence="9">
    <location>
        <begin position="283"/>
        <end position="329"/>
    </location>
</feature>
<keyword evidence="6" id="KW-0119">Carbohydrate metabolism</keyword>
<dbReference type="InterPro" id="IPR018392">
    <property type="entry name" value="LysM"/>
</dbReference>
<feature type="domain" description="LysM" evidence="10">
    <location>
        <begin position="38"/>
        <end position="89"/>
    </location>
</feature>
<evidence type="ECO:0000256" key="4">
    <source>
        <dbReference type="ARBA" id="ARBA00022729"/>
    </source>
</evidence>
<evidence type="ECO:0000313" key="12">
    <source>
        <dbReference type="Proteomes" id="UP000813461"/>
    </source>
</evidence>
<evidence type="ECO:0000256" key="5">
    <source>
        <dbReference type="ARBA" id="ARBA00022801"/>
    </source>
</evidence>
<dbReference type="GO" id="GO:0008061">
    <property type="term" value="F:chitin binding"/>
    <property type="evidence" value="ECO:0007669"/>
    <property type="project" value="UniProtKB-UniRule"/>
</dbReference>
<gene>
    <name evidence="11" type="ORF">FB567DRAFT_251562</name>
</gene>
<dbReference type="PANTHER" id="PTHR46471:SF2">
    <property type="entry name" value="CHITIN DEACETYLASE-RELATED"/>
    <property type="match status" value="1"/>
</dbReference>
<evidence type="ECO:0000259" key="9">
    <source>
        <dbReference type="PROSITE" id="PS50941"/>
    </source>
</evidence>
<dbReference type="OrthoDB" id="1193027at2759"/>
<dbReference type="Gene3D" id="3.10.350.10">
    <property type="entry name" value="LysM domain"/>
    <property type="match status" value="1"/>
</dbReference>
<feature type="disulfide bond" evidence="8">
    <location>
        <begin position="627"/>
        <end position="641"/>
    </location>
</feature>
<feature type="disulfide bond" evidence="8">
    <location>
        <begin position="241"/>
        <end position="255"/>
    </location>
</feature>
<feature type="disulfide bond" evidence="8">
    <location>
        <begin position="683"/>
        <end position="697"/>
    </location>
</feature>
<sequence>MLSASPARRRQLIIMISFYRSLPAVLLAIFPVSAEIRCRYNVTAPEKVTYYSCNELAIKYEISLEKFMLLNPLLDPDCTSIQAGETYCVAGSVVPTTTDGTCKPESGVSCVGYSGGQCCNSGTWKCGNTKVDCATGTCAGGLCEVQDPNAYSLDGKCGPGTGDKKCGGKWGSCCGKSSNTCGSGDSFCGAGNCLYGNCTVSQPTAPSGPSALPFFYTGNTTDGFCGPANDYKVCNAAWGFCCAGTGKCGITTQFCGTGCQPLYGNCTTAATPPAPKPGDVSPDGTCGGTNGFVCKGSPFGDCCSSSGFCGSSDAHCKAGCQSKFGTCAAAGNSSPDGTCGGTNGYTCADSTFGSCCSSSGFCGSTTGHCQAGCQSKFGTCTGNDKTSPDGTCGGANGYTCKGSTFGDCCSSSGFCGSSTGHCSAGCQTSFGTCSTGSGTISTDGTCGGTKGLTCKGSGFGDCCSASGYCGSTTGHCEAGCQSTFGTCSAGAGKISTDGTCGDTKGLTCAGSNFGNCCSASGYCGSSTAHCEAGCQSPFGTCSAGASKISTDGTCGGIKGLICKGSGFGDCCSSSGFCGSTTAHCSAGCQSTFGTCTSGSTTPNNVSPDGSCGGTNKYTCAGSSMGGCCSSGGYCGATVNHCAQGCQTSFSNSCITTNIPTLDGSCGPRNGARTCAGGPFNGQCCGASGFCGTTTAHCGSGCLAGFGKCN</sequence>
<dbReference type="EMBL" id="JAGMVJ010000032">
    <property type="protein sequence ID" value="KAH7068562.1"/>
    <property type="molecule type" value="Genomic_DNA"/>
</dbReference>